<name>A0A314XRV7_PRUYE</name>
<dbReference type="EMBL" id="PJQY01001970">
    <property type="protein sequence ID" value="PQP97644.1"/>
    <property type="molecule type" value="Genomic_DNA"/>
</dbReference>
<reference evidence="1 2" key="1">
    <citation type="submission" date="2018-02" db="EMBL/GenBank/DDBJ databases">
        <title>Draft genome of wild Prunus yedoensis var. nudiflora.</title>
        <authorList>
            <person name="Baek S."/>
            <person name="Kim J.-H."/>
            <person name="Choi K."/>
            <person name="Kim G.-B."/>
            <person name="Cho A."/>
            <person name="Jang H."/>
            <person name="Shin C.-H."/>
            <person name="Yu H.-J."/>
            <person name="Mun J.-H."/>
        </authorList>
    </citation>
    <scope>NUCLEOTIDE SEQUENCE [LARGE SCALE GENOMIC DNA]</scope>
    <source>
        <strain evidence="2">cv. Jeju island</strain>
        <tissue evidence="1">Leaf</tissue>
    </source>
</reference>
<evidence type="ECO:0000313" key="1">
    <source>
        <dbReference type="EMBL" id="PQP97644.1"/>
    </source>
</evidence>
<dbReference type="AlphaFoldDB" id="A0A314XRV7"/>
<accession>A0A314XRV7</accession>
<sequence>MAAKKIREEGRRGTRVGGLGFSVGTMFTSPSPLSKPHQLRLGSARPLLSHTCDRWAHHFQQICARSPVIISTHVIGSTSPPPAICARLG</sequence>
<dbReference type="Proteomes" id="UP000250321">
    <property type="component" value="Unassembled WGS sequence"/>
</dbReference>
<keyword evidence="2" id="KW-1185">Reference proteome</keyword>
<evidence type="ECO:0000313" key="2">
    <source>
        <dbReference type="Proteomes" id="UP000250321"/>
    </source>
</evidence>
<gene>
    <name evidence="1" type="ORF">Pyn_18248</name>
</gene>
<protein>
    <submittedName>
        <fullName evidence="1">Uncharacterized protein</fullName>
    </submittedName>
</protein>
<organism evidence="1 2">
    <name type="scientific">Prunus yedoensis var. nudiflora</name>
    <dbReference type="NCBI Taxonomy" id="2094558"/>
    <lineage>
        <taxon>Eukaryota</taxon>
        <taxon>Viridiplantae</taxon>
        <taxon>Streptophyta</taxon>
        <taxon>Embryophyta</taxon>
        <taxon>Tracheophyta</taxon>
        <taxon>Spermatophyta</taxon>
        <taxon>Magnoliopsida</taxon>
        <taxon>eudicotyledons</taxon>
        <taxon>Gunneridae</taxon>
        <taxon>Pentapetalae</taxon>
        <taxon>rosids</taxon>
        <taxon>fabids</taxon>
        <taxon>Rosales</taxon>
        <taxon>Rosaceae</taxon>
        <taxon>Amygdaloideae</taxon>
        <taxon>Amygdaleae</taxon>
        <taxon>Prunus</taxon>
    </lineage>
</organism>
<comment type="caution">
    <text evidence="1">The sequence shown here is derived from an EMBL/GenBank/DDBJ whole genome shotgun (WGS) entry which is preliminary data.</text>
</comment>
<proteinExistence type="predicted"/>